<dbReference type="InterPro" id="IPR000528">
    <property type="entry name" value="Plant_nsLTP"/>
</dbReference>
<dbReference type="Gene3D" id="1.10.110.10">
    <property type="entry name" value="Plant lipid-transfer and hydrophobic proteins"/>
    <property type="match status" value="2"/>
</dbReference>
<sequence>MNSSIQAKLVLVPFIMALILLLIAPSSEGAITCGTVISSIKPCLSYLQGSGGTPPQPCCDGCQSLVSAATTVPDKQAACTCLKNASQKININSQLAGSLPKSCGISLSFPISSTVDCTKGGSGVIGIPPFACCAGVSTLSQIANNTADRSAVCRCVQSAIKDLRITDATAKALPRRCGVALPFTFSPYVKCPG</sequence>
<dbReference type="EMBL" id="CP133612">
    <property type="protein sequence ID" value="WMV10957.1"/>
    <property type="molecule type" value="Genomic_DNA"/>
</dbReference>
<evidence type="ECO:0000256" key="3">
    <source>
        <dbReference type="ARBA" id="ARBA00023121"/>
    </source>
</evidence>
<dbReference type="InterPro" id="IPR036312">
    <property type="entry name" value="Bifun_inhib/LTP/seed_sf"/>
</dbReference>
<proteinExistence type="inferred from homology"/>
<evidence type="ECO:0000259" key="6">
    <source>
        <dbReference type="SMART" id="SM00499"/>
    </source>
</evidence>
<dbReference type="GO" id="GO:0008289">
    <property type="term" value="F:lipid binding"/>
    <property type="evidence" value="ECO:0007669"/>
    <property type="project" value="UniProtKB-KW"/>
</dbReference>
<evidence type="ECO:0000256" key="1">
    <source>
        <dbReference type="ARBA" id="ARBA00009748"/>
    </source>
</evidence>
<feature type="domain" description="Bifunctional inhibitor/plant lipid transfer protein/seed storage helical" evidence="6">
    <location>
        <begin position="117"/>
        <end position="191"/>
    </location>
</feature>
<evidence type="ECO:0000256" key="2">
    <source>
        <dbReference type="ARBA" id="ARBA00022448"/>
    </source>
</evidence>
<dbReference type="CDD" id="cd01960">
    <property type="entry name" value="nsLTP1"/>
    <property type="match status" value="1"/>
</dbReference>
<name>A0AAF0T7P6_SOLVR</name>
<comment type="similarity">
    <text evidence="1 4">Belongs to the plant LTP family.</text>
</comment>
<dbReference type="SMART" id="SM00499">
    <property type="entry name" value="AAI"/>
    <property type="match status" value="2"/>
</dbReference>
<keyword evidence="5" id="KW-0732">Signal</keyword>
<dbReference type="AlphaFoldDB" id="A0AAF0T7P6"/>
<evidence type="ECO:0000313" key="7">
    <source>
        <dbReference type="EMBL" id="WMV10957.1"/>
    </source>
</evidence>
<dbReference type="Pfam" id="PF00234">
    <property type="entry name" value="Tryp_alpha_amyl"/>
    <property type="match status" value="2"/>
</dbReference>
<dbReference type="InterPro" id="IPR016140">
    <property type="entry name" value="Bifunc_inhib/LTP/seed_store"/>
</dbReference>
<dbReference type="Proteomes" id="UP001234989">
    <property type="component" value="Chromosome 1"/>
</dbReference>
<feature type="chain" id="PRO_5042021291" description="Non-specific lipid-transfer protein" evidence="5">
    <location>
        <begin position="30"/>
        <end position="193"/>
    </location>
</feature>
<accession>A0AAF0T7P6</accession>
<evidence type="ECO:0000256" key="4">
    <source>
        <dbReference type="RuleBase" id="RU000628"/>
    </source>
</evidence>
<feature type="domain" description="Bifunctional inhibitor/plant lipid transfer protein/seed storage helical" evidence="6">
    <location>
        <begin position="33"/>
        <end position="114"/>
    </location>
</feature>
<evidence type="ECO:0000313" key="8">
    <source>
        <dbReference type="Proteomes" id="UP001234989"/>
    </source>
</evidence>
<dbReference type="SUPFAM" id="SSF47699">
    <property type="entry name" value="Bifunctional inhibitor/lipid-transfer protein/seed storage 2S albumin"/>
    <property type="match status" value="2"/>
</dbReference>
<keyword evidence="8" id="KW-1185">Reference proteome</keyword>
<feature type="signal peptide" evidence="5">
    <location>
        <begin position="1"/>
        <end position="29"/>
    </location>
</feature>
<comment type="function">
    <text evidence="4">Plant non-specific lipid-transfer proteins transfer phospholipids as well as galactolipids across membranes. May play a role in wax or cutin deposition in the cell walls of expanding epidermal cells and certain secretory tissues.</text>
</comment>
<reference evidence="7" key="1">
    <citation type="submission" date="2023-08" db="EMBL/GenBank/DDBJ databases">
        <title>A de novo genome assembly of Solanum verrucosum Schlechtendal, a Mexican diploid species geographically isolated from the other diploid A-genome species in potato relatives.</title>
        <authorList>
            <person name="Hosaka K."/>
        </authorList>
    </citation>
    <scope>NUCLEOTIDE SEQUENCE</scope>
    <source>
        <tissue evidence="7">Young leaves</tissue>
    </source>
</reference>
<gene>
    <name evidence="7" type="ORF">MTR67_004342</name>
</gene>
<dbReference type="PRINTS" id="PR00382">
    <property type="entry name" value="LIPIDTRNSFER"/>
</dbReference>
<keyword evidence="2 4" id="KW-0813">Transport</keyword>
<protein>
    <recommendedName>
        <fullName evidence="4">Non-specific lipid-transfer protein</fullName>
    </recommendedName>
</protein>
<dbReference type="PANTHER" id="PTHR33076">
    <property type="entry name" value="NON-SPECIFIC LIPID-TRANSFER PROTEIN 2-RELATED"/>
    <property type="match status" value="1"/>
</dbReference>
<organism evidence="7 8">
    <name type="scientific">Solanum verrucosum</name>
    <dbReference type="NCBI Taxonomy" id="315347"/>
    <lineage>
        <taxon>Eukaryota</taxon>
        <taxon>Viridiplantae</taxon>
        <taxon>Streptophyta</taxon>
        <taxon>Embryophyta</taxon>
        <taxon>Tracheophyta</taxon>
        <taxon>Spermatophyta</taxon>
        <taxon>Magnoliopsida</taxon>
        <taxon>eudicotyledons</taxon>
        <taxon>Gunneridae</taxon>
        <taxon>Pentapetalae</taxon>
        <taxon>asterids</taxon>
        <taxon>lamiids</taxon>
        <taxon>Solanales</taxon>
        <taxon>Solanaceae</taxon>
        <taxon>Solanoideae</taxon>
        <taxon>Solaneae</taxon>
        <taxon>Solanum</taxon>
    </lineage>
</organism>
<dbReference type="GO" id="GO:0006869">
    <property type="term" value="P:lipid transport"/>
    <property type="evidence" value="ECO:0007669"/>
    <property type="project" value="InterPro"/>
</dbReference>
<keyword evidence="3 4" id="KW-0446">Lipid-binding</keyword>
<evidence type="ECO:0000256" key="5">
    <source>
        <dbReference type="SAM" id="SignalP"/>
    </source>
</evidence>